<keyword evidence="4" id="KW-1185">Reference proteome</keyword>
<keyword evidence="2" id="KW-0732">Signal</keyword>
<evidence type="ECO:0000313" key="3">
    <source>
        <dbReference type="EMBL" id="SDL83587.1"/>
    </source>
</evidence>
<protein>
    <recommendedName>
        <fullName evidence="5">Lipoprotein</fullName>
    </recommendedName>
</protein>
<dbReference type="PROSITE" id="PS51257">
    <property type="entry name" value="PROKAR_LIPOPROTEIN"/>
    <property type="match status" value="1"/>
</dbReference>
<dbReference type="AlphaFoldDB" id="A0A1G9NBT4"/>
<gene>
    <name evidence="3" type="ORF">SAMN05216186_13214</name>
</gene>
<evidence type="ECO:0000256" key="2">
    <source>
        <dbReference type="SAM" id="SignalP"/>
    </source>
</evidence>
<dbReference type="EMBL" id="FNFD01000032">
    <property type="protein sequence ID" value="SDL83587.1"/>
    <property type="molecule type" value="Genomic_DNA"/>
</dbReference>
<evidence type="ECO:0000313" key="4">
    <source>
        <dbReference type="Proteomes" id="UP000198706"/>
    </source>
</evidence>
<sequence>MKLKLPAALFAALLLAGCFDSSDADKSSNSSQEKASIQMQQKDDAEQ</sequence>
<name>A0A1G9NBT4_9PSED</name>
<feature type="region of interest" description="Disordered" evidence="1">
    <location>
        <begin position="22"/>
        <end position="47"/>
    </location>
</feature>
<accession>A0A1G9NBT4</accession>
<feature type="signal peptide" evidence="2">
    <location>
        <begin position="1"/>
        <end position="23"/>
    </location>
</feature>
<feature type="chain" id="PRO_5011438497" description="Lipoprotein" evidence="2">
    <location>
        <begin position="24"/>
        <end position="47"/>
    </location>
</feature>
<dbReference type="RefSeq" id="WP_169715878.1">
    <property type="nucleotide sequence ID" value="NZ_FNFD01000032.1"/>
</dbReference>
<evidence type="ECO:0008006" key="5">
    <source>
        <dbReference type="Google" id="ProtNLM"/>
    </source>
</evidence>
<evidence type="ECO:0000256" key="1">
    <source>
        <dbReference type="SAM" id="MobiDB-lite"/>
    </source>
</evidence>
<reference evidence="3 4" key="1">
    <citation type="submission" date="2016-10" db="EMBL/GenBank/DDBJ databases">
        <authorList>
            <person name="de Groot N.N."/>
        </authorList>
    </citation>
    <scope>NUCLEOTIDE SEQUENCE [LARGE SCALE GENOMIC DNA]</scope>
    <source>
        <strain evidence="3 4">JCM 21544</strain>
    </source>
</reference>
<proteinExistence type="predicted"/>
<organism evidence="3 4">
    <name type="scientific">Pseudomonas indica</name>
    <dbReference type="NCBI Taxonomy" id="137658"/>
    <lineage>
        <taxon>Bacteria</taxon>
        <taxon>Pseudomonadati</taxon>
        <taxon>Pseudomonadota</taxon>
        <taxon>Gammaproteobacteria</taxon>
        <taxon>Pseudomonadales</taxon>
        <taxon>Pseudomonadaceae</taxon>
        <taxon>Pseudomonas</taxon>
    </lineage>
</organism>
<dbReference type="Proteomes" id="UP000198706">
    <property type="component" value="Unassembled WGS sequence"/>
</dbReference>